<comment type="caution">
    <text evidence="2">The sequence shown here is derived from an EMBL/GenBank/DDBJ whole genome shotgun (WGS) entry which is preliminary data.</text>
</comment>
<dbReference type="EMBL" id="JAGFBR010000019">
    <property type="protein sequence ID" value="KAH0449111.1"/>
    <property type="molecule type" value="Genomic_DNA"/>
</dbReference>
<dbReference type="Proteomes" id="UP000775213">
    <property type="component" value="Unassembled WGS sequence"/>
</dbReference>
<dbReference type="AlphaFoldDB" id="A0AAV7FYT2"/>
<organism evidence="2 3">
    <name type="scientific">Dendrobium chrysotoxum</name>
    <name type="common">Orchid</name>
    <dbReference type="NCBI Taxonomy" id="161865"/>
    <lineage>
        <taxon>Eukaryota</taxon>
        <taxon>Viridiplantae</taxon>
        <taxon>Streptophyta</taxon>
        <taxon>Embryophyta</taxon>
        <taxon>Tracheophyta</taxon>
        <taxon>Spermatophyta</taxon>
        <taxon>Magnoliopsida</taxon>
        <taxon>Liliopsida</taxon>
        <taxon>Asparagales</taxon>
        <taxon>Orchidaceae</taxon>
        <taxon>Epidendroideae</taxon>
        <taxon>Malaxideae</taxon>
        <taxon>Dendrobiinae</taxon>
        <taxon>Dendrobium</taxon>
    </lineage>
</organism>
<name>A0AAV7FYT2_DENCH</name>
<keyword evidence="3" id="KW-1185">Reference proteome</keyword>
<feature type="compositionally biased region" description="Low complexity" evidence="1">
    <location>
        <begin position="60"/>
        <end position="79"/>
    </location>
</feature>
<accession>A0AAV7FYT2</accession>
<evidence type="ECO:0000313" key="3">
    <source>
        <dbReference type="Proteomes" id="UP000775213"/>
    </source>
</evidence>
<sequence>MINKYSVLRDPHHNKRFAFTEERDAHVLPNDDWFVDIAQEKINKISGKARMGNGERDLNSPTASISTMSMSSVRSHGSS</sequence>
<gene>
    <name evidence="2" type="ORF">IEQ34_022911</name>
</gene>
<evidence type="ECO:0000313" key="2">
    <source>
        <dbReference type="EMBL" id="KAH0449111.1"/>
    </source>
</evidence>
<feature type="region of interest" description="Disordered" evidence="1">
    <location>
        <begin position="47"/>
        <end position="79"/>
    </location>
</feature>
<evidence type="ECO:0000256" key="1">
    <source>
        <dbReference type="SAM" id="MobiDB-lite"/>
    </source>
</evidence>
<reference evidence="2 3" key="1">
    <citation type="journal article" date="2021" name="Hortic Res">
        <title>Chromosome-scale assembly of the Dendrobium chrysotoxum genome enhances the understanding of orchid evolution.</title>
        <authorList>
            <person name="Zhang Y."/>
            <person name="Zhang G.Q."/>
            <person name="Zhang D."/>
            <person name="Liu X.D."/>
            <person name="Xu X.Y."/>
            <person name="Sun W.H."/>
            <person name="Yu X."/>
            <person name="Zhu X."/>
            <person name="Wang Z.W."/>
            <person name="Zhao X."/>
            <person name="Zhong W.Y."/>
            <person name="Chen H."/>
            <person name="Yin W.L."/>
            <person name="Huang T."/>
            <person name="Niu S.C."/>
            <person name="Liu Z.J."/>
        </authorList>
    </citation>
    <scope>NUCLEOTIDE SEQUENCE [LARGE SCALE GENOMIC DNA]</scope>
    <source>
        <strain evidence="2">Lindl</strain>
    </source>
</reference>
<protein>
    <submittedName>
        <fullName evidence="2">Uncharacterized protein</fullName>
    </submittedName>
</protein>
<proteinExistence type="predicted"/>